<evidence type="ECO:0000256" key="1">
    <source>
        <dbReference type="SAM" id="Coils"/>
    </source>
</evidence>
<feature type="compositionally biased region" description="Low complexity" evidence="2">
    <location>
        <begin position="552"/>
        <end position="565"/>
    </location>
</feature>
<feature type="coiled-coil region" evidence="1">
    <location>
        <begin position="638"/>
        <end position="672"/>
    </location>
</feature>
<feature type="region of interest" description="Disordered" evidence="2">
    <location>
        <begin position="248"/>
        <end position="461"/>
    </location>
</feature>
<proteinExistence type="predicted"/>
<accession>A0AAV7KBX4</accession>
<reference evidence="4 5" key="1">
    <citation type="journal article" date="2023" name="BMC Biol.">
        <title>The compact genome of the sponge Oopsacas minuta (Hexactinellida) is lacking key metazoan core genes.</title>
        <authorList>
            <person name="Santini S."/>
            <person name="Schenkelaars Q."/>
            <person name="Jourda C."/>
            <person name="Duchesne M."/>
            <person name="Belahbib H."/>
            <person name="Rocher C."/>
            <person name="Selva M."/>
            <person name="Riesgo A."/>
            <person name="Vervoort M."/>
            <person name="Leys S.P."/>
            <person name="Kodjabachian L."/>
            <person name="Le Bivic A."/>
            <person name="Borchiellini C."/>
            <person name="Claverie J.M."/>
            <person name="Renard E."/>
        </authorList>
    </citation>
    <scope>NUCLEOTIDE SEQUENCE [LARGE SCALE GENOMIC DNA]</scope>
    <source>
        <strain evidence="4">SPO-2</strain>
    </source>
</reference>
<keyword evidence="5" id="KW-1185">Reference proteome</keyword>
<name>A0AAV7KBX4_9METZ</name>
<dbReference type="SMART" id="SM00233">
    <property type="entry name" value="PH"/>
    <property type="match status" value="1"/>
</dbReference>
<feature type="domain" description="PH" evidence="3">
    <location>
        <begin position="17"/>
        <end position="127"/>
    </location>
</feature>
<feature type="compositionally biased region" description="Low complexity" evidence="2">
    <location>
        <begin position="423"/>
        <end position="437"/>
    </location>
</feature>
<protein>
    <recommendedName>
        <fullName evidence="3">PH domain-containing protein</fullName>
    </recommendedName>
</protein>
<dbReference type="Proteomes" id="UP001165289">
    <property type="component" value="Unassembled WGS sequence"/>
</dbReference>
<gene>
    <name evidence="4" type="ORF">LOD99_15376</name>
</gene>
<keyword evidence="1" id="KW-0175">Coiled coil</keyword>
<feature type="compositionally biased region" description="Low complexity" evidence="2">
    <location>
        <begin position="392"/>
        <end position="403"/>
    </location>
</feature>
<dbReference type="InterPro" id="IPR011993">
    <property type="entry name" value="PH-like_dom_sf"/>
</dbReference>
<comment type="caution">
    <text evidence="4">The sequence shown here is derived from an EMBL/GenBank/DDBJ whole genome shotgun (WGS) entry which is preliminary data.</text>
</comment>
<evidence type="ECO:0000259" key="3">
    <source>
        <dbReference type="PROSITE" id="PS50003"/>
    </source>
</evidence>
<evidence type="ECO:0000313" key="5">
    <source>
        <dbReference type="Proteomes" id="UP001165289"/>
    </source>
</evidence>
<feature type="compositionally biased region" description="Polar residues" evidence="2">
    <location>
        <begin position="450"/>
        <end position="461"/>
    </location>
</feature>
<dbReference type="InterPro" id="IPR001849">
    <property type="entry name" value="PH_domain"/>
</dbReference>
<dbReference type="EMBL" id="JAKMXF010000088">
    <property type="protein sequence ID" value="KAI6658576.1"/>
    <property type="molecule type" value="Genomic_DNA"/>
</dbReference>
<dbReference type="InterPro" id="IPR051707">
    <property type="entry name" value="PI-Interact_SigTrans_Reg"/>
</dbReference>
<dbReference type="AlphaFoldDB" id="A0AAV7KBX4"/>
<dbReference type="PANTHER" id="PTHR14336">
    <property type="entry name" value="TANDEM PH DOMAIN CONTAINING PROTEIN"/>
    <property type="match status" value="1"/>
</dbReference>
<feature type="region of interest" description="Disordered" evidence="2">
    <location>
        <begin position="504"/>
        <end position="530"/>
    </location>
</feature>
<evidence type="ECO:0000313" key="4">
    <source>
        <dbReference type="EMBL" id="KAI6658576.1"/>
    </source>
</evidence>
<feature type="region of interest" description="Disordered" evidence="2">
    <location>
        <begin position="547"/>
        <end position="573"/>
    </location>
</feature>
<feature type="compositionally biased region" description="Basic and acidic residues" evidence="2">
    <location>
        <begin position="356"/>
        <end position="391"/>
    </location>
</feature>
<feature type="compositionally biased region" description="Low complexity" evidence="2">
    <location>
        <begin position="248"/>
        <end position="257"/>
    </location>
</feature>
<dbReference type="Pfam" id="PF00169">
    <property type="entry name" value="PH"/>
    <property type="match status" value="1"/>
</dbReference>
<sequence>MTLKEKNSGPPADFFESPLKTGWLTKLGGTGLTANWRRRYVVLDHHYMFYYKTDKDRAPAGIVCLPEYDIVARADAKECKKPNAFVITSSSNIAPSSQSDHKRAYYMYTDTDEECASWITAVETQMIAIVDPKQKDYFTETYNRAHSYDKNCYQDYHFDDLATIVEDVPKLEHVTANRPKKPHTRAPSRGHKDYVTFDEDDVTTFSPVSDMDVTKKIEKRNFKKVAPPNIKPMKPPGDTSVLQERPIITKPKPTVKPSFWKNHSAGSISTPPAKKQHAPGISADTLPIDETKFPEDTDLSPVSSDTPPKPTETVEYAPKPTPRRKAPSIPVTKEEISYIVLPSPPPEYAPEAIEEDPSHPEEHHPHSEEHHPHPEEEHLHPEEYPDLDRNSHSSNSNRSSVVSIPEIGNNEDHDYSKLKSINRDSLSSTDSSNNSESVYQIPNNDPIYQIPTNKPVNSNTNENEYNKVPLHKLHSVGHSISPTPKQSLDGTSYSDLVTGYFCSSPHPSTPPISPMPQHHQQLSRNHIRSLSVPREYIVKKSDNYGEGIIQRSSSTNSDSSRPESSPNIQIDQEASERILKQIKELEEQLLSLTKSSLSRQSLSPNYNSSNSLSQVMHTDAQRLIDNMRSVVFEAISFHKQSADELQLAKTEKRIAEEERNNLRKIMATLHQQTEPSNTY</sequence>
<dbReference type="PROSITE" id="PS50003">
    <property type="entry name" value="PH_DOMAIN"/>
    <property type="match status" value="1"/>
</dbReference>
<evidence type="ECO:0000256" key="2">
    <source>
        <dbReference type="SAM" id="MobiDB-lite"/>
    </source>
</evidence>
<dbReference type="SUPFAM" id="SSF50729">
    <property type="entry name" value="PH domain-like"/>
    <property type="match status" value="1"/>
</dbReference>
<organism evidence="4 5">
    <name type="scientific">Oopsacas minuta</name>
    <dbReference type="NCBI Taxonomy" id="111878"/>
    <lineage>
        <taxon>Eukaryota</taxon>
        <taxon>Metazoa</taxon>
        <taxon>Porifera</taxon>
        <taxon>Hexactinellida</taxon>
        <taxon>Hexasterophora</taxon>
        <taxon>Lyssacinosida</taxon>
        <taxon>Leucopsacidae</taxon>
        <taxon>Oopsacas</taxon>
    </lineage>
</organism>
<dbReference type="Gene3D" id="2.30.29.30">
    <property type="entry name" value="Pleckstrin-homology domain (PH domain)/Phosphotyrosine-binding domain (PTB)"/>
    <property type="match status" value="1"/>
</dbReference>